<dbReference type="InterPro" id="IPR000569">
    <property type="entry name" value="HECT_dom"/>
</dbReference>
<dbReference type="GO" id="GO:0061630">
    <property type="term" value="F:ubiquitin protein ligase activity"/>
    <property type="evidence" value="ECO:0007669"/>
    <property type="project" value="UniProtKB-EC"/>
</dbReference>
<evidence type="ECO:0000313" key="13">
    <source>
        <dbReference type="EMBL" id="OQR99364.1"/>
    </source>
</evidence>
<dbReference type="PROSITE" id="PS50237">
    <property type="entry name" value="HECT"/>
    <property type="match status" value="1"/>
</dbReference>
<dbReference type="STRING" id="1202772.A0A1V9ZN03"/>
<dbReference type="SUPFAM" id="SSF56204">
    <property type="entry name" value="Hect, E3 ligase catalytic domain"/>
    <property type="match status" value="1"/>
</dbReference>
<dbReference type="EC" id="2.3.2.26" evidence="3"/>
<dbReference type="Gene3D" id="3.90.1750.10">
    <property type="entry name" value="Hect, E3 ligase catalytic domains"/>
    <property type="match status" value="1"/>
</dbReference>
<dbReference type="GO" id="GO:0008270">
    <property type="term" value="F:zinc ion binding"/>
    <property type="evidence" value="ECO:0007669"/>
    <property type="project" value="UniProtKB-KW"/>
</dbReference>
<keyword evidence="6 10" id="KW-0863">Zinc-finger</keyword>
<dbReference type="GO" id="GO:0006511">
    <property type="term" value="P:ubiquitin-dependent protein catabolic process"/>
    <property type="evidence" value="ECO:0007669"/>
    <property type="project" value="TreeGrafter"/>
</dbReference>
<evidence type="ECO:0000256" key="9">
    <source>
        <dbReference type="PROSITE-ProRule" id="PRU00104"/>
    </source>
</evidence>
<dbReference type="EMBL" id="JNBR01000070">
    <property type="protein sequence ID" value="OQR99364.1"/>
    <property type="molecule type" value="Genomic_DNA"/>
</dbReference>
<evidence type="ECO:0000256" key="4">
    <source>
        <dbReference type="ARBA" id="ARBA00022679"/>
    </source>
</evidence>
<dbReference type="PANTHER" id="PTHR11254">
    <property type="entry name" value="HECT DOMAIN UBIQUITIN-PROTEIN LIGASE"/>
    <property type="match status" value="1"/>
</dbReference>
<gene>
    <name evidence="13" type="ORF">ACHHYP_06925</name>
</gene>
<evidence type="ECO:0000313" key="14">
    <source>
        <dbReference type="Proteomes" id="UP000243579"/>
    </source>
</evidence>
<keyword evidence="13" id="KW-0436">Ligase</keyword>
<evidence type="ECO:0000256" key="10">
    <source>
        <dbReference type="PROSITE-ProRule" id="PRU00322"/>
    </source>
</evidence>
<dbReference type="Pfam" id="PF00632">
    <property type="entry name" value="HECT"/>
    <property type="match status" value="1"/>
</dbReference>
<feature type="domain" description="HECT" evidence="12">
    <location>
        <begin position="342"/>
        <end position="683"/>
    </location>
</feature>
<dbReference type="PROSITE" id="PS01358">
    <property type="entry name" value="ZF_RANBP2_1"/>
    <property type="match status" value="1"/>
</dbReference>
<keyword evidence="7 9" id="KW-0833">Ubl conjugation pathway</keyword>
<evidence type="ECO:0000256" key="5">
    <source>
        <dbReference type="ARBA" id="ARBA00022723"/>
    </source>
</evidence>
<dbReference type="Gene3D" id="3.30.2160.10">
    <property type="entry name" value="Hect, E3 ligase catalytic domain"/>
    <property type="match status" value="1"/>
</dbReference>
<dbReference type="PANTHER" id="PTHR11254:SF440">
    <property type="entry name" value="E3 UBIQUITIN-PROTEIN LIGASE NEDD-4"/>
    <property type="match status" value="1"/>
</dbReference>
<dbReference type="GO" id="GO:0005737">
    <property type="term" value="C:cytoplasm"/>
    <property type="evidence" value="ECO:0007669"/>
    <property type="project" value="TreeGrafter"/>
</dbReference>
<keyword evidence="4" id="KW-0808">Transferase</keyword>
<accession>A0A1V9ZN03</accession>
<feature type="active site" description="Glycyl thioester intermediate" evidence="9">
    <location>
        <position position="650"/>
    </location>
</feature>
<comment type="catalytic activity">
    <reaction evidence="1">
        <text>S-ubiquitinyl-[E2 ubiquitin-conjugating enzyme]-L-cysteine + [acceptor protein]-L-lysine = [E2 ubiquitin-conjugating enzyme]-L-cysteine + N(6)-ubiquitinyl-[acceptor protein]-L-lysine.</text>
        <dbReference type="EC" id="2.3.2.26"/>
    </reaction>
</comment>
<proteinExistence type="predicted"/>
<protein>
    <recommendedName>
        <fullName evidence="3">HECT-type E3 ubiquitin transferase</fullName>
        <ecNumber evidence="3">2.3.2.26</ecNumber>
    </recommendedName>
</protein>
<sequence>MDGQGTSMNNLVFVAGSLALLFCLWYGSSYCMRQEAVQRATHDGYVDQGVLEFMPTLKRGDIEDMLSETERWECSVCAFHNVMARATCSLCGTKKECKFVEESAEIDYASPSTTKDMDGERRAVTANATLLARQNSMSKITSSYYVKQVSSYFFNLVLPEDLNARQRSARMRKEWSRGLDTNGRPYWKRHCLDARHVPAAFLIQMGGTLREPSPVDANAGRIPFKSLPTLQEEIDVLEDEDTRRRTRVSMLDDLELGNIVHEITYAPLELTDATQTVTGKTLPLSTWSTLQYLSKRSFSVKYAWFLHQVADLLIPYTTGYLKMKTRRDHILTEAMENLLSLQDVALCSIIRVEFDGESGVDAGAVLREWYMVVSEALMQPDSGLFVVANREDGTYVLNPNSEFAVGHLSMNHLATFEAAGRFMGRAILDGQVLRLPLCPVVFKAILGVPVTMDDIESLDKTLYKSLRYLLATENAEDLALTFSVSELRGTTVEEVDLVENGQDIAVTDANKHDYVERLVRYLLFERIQPQLRALMQGLYAIIPPELLVPFDHKEFELLVTGLAEIDVSDWEANTDVSSNLEGSRVLKWFWEVVAAMSDDDQAKLLQYCTGSSRVPVQGFKGLTSYDGRICNFTLKGMPYTSGMYPVAHACFNRLDLPLYPKKELLQEAIAMLLLSEPTGFNIQ</sequence>
<evidence type="ECO:0000256" key="6">
    <source>
        <dbReference type="ARBA" id="ARBA00022771"/>
    </source>
</evidence>
<evidence type="ECO:0000256" key="1">
    <source>
        <dbReference type="ARBA" id="ARBA00000885"/>
    </source>
</evidence>
<keyword evidence="14" id="KW-1185">Reference proteome</keyword>
<comment type="caution">
    <text evidence="13">The sequence shown here is derived from an EMBL/GenBank/DDBJ whole genome shotgun (WGS) entry which is preliminary data.</text>
</comment>
<dbReference type="CDD" id="cd00078">
    <property type="entry name" value="HECTc"/>
    <property type="match status" value="1"/>
</dbReference>
<dbReference type="SMART" id="SM00119">
    <property type="entry name" value="HECTc"/>
    <property type="match status" value="1"/>
</dbReference>
<keyword evidence="5" id="KW-0479">Metal-binding</keyword>
<dbReference type="FunFam" id="3.30.2160.10:FF:000001">
    <property type="entry name" value="E3 ubiquitin-protein ligase NEDD4-like"/>
    <property type="match status" value="1"/>
</dbReference>
<dbReference type="GO" id="GO:0016874">
    <property type="term" value="F:ligase activity"/>
    <property type="evidence" value="ECO:0007669"/>
    <property type="project" value="UniProtKB-KW"/>
</dbReference>
<evidence type="ECO:0000259" key="11">
    <source>
        <dbReference type="PROSITE" id="PS50199"/>
    </source>
</evidence>
<evidence type="ECO:0000256" key="8">
    <source>
        <dbReference type="ARBA" id="ARBA00022833"/>
    </source>
</evidence>
<dbReference type="OrthoDB" id="8068875at2759"/>
<comment type="pathway">
    <text evidence="2">Protein modification; protein ubiquitination.</text>
</comment>
<dbReference type="FunFam" id="3.30.2410.10:FF:000009">
    <property type="entry name" value="Probable E3 ubiquitin-protein ligase HECTD2"/>
    <property type="match status" value="1"/>
</dbReference>
<reference evidence="13 14" key="1">
    <citation type="journal article" date="2014" name="Genome Biol. Evol.">
        <title>The secreted proteins of Achlya hypogyna and Thraustotheca clavata identify the ancestral oomycete secretome and reveal gene acquisitions by horizontal gene transfer.</title>
        <authorList>
            <person name="Misner I."/>
            <person name="Blouin N."/>
            <person name="Leonard G."/>
            <person name="Richards T.A."/>
            <person name="Lane C.E."/>
        </authorList>
    </citation>
    <scope>NUCLEOTIDE SEQUENCE [LARGE SCALE GENOMIC DNA]</scope>
    <source>
        <strain evidence="13 14">ATCC 48635</strain>
    </source>
</reference>
<dbReference type="Gene3D" id="3.30.2410.10">
    <property type="entry name" value="Hect, E3 ligase catalytic domain"/>
    <property type="match status" value="1"/>
</dbReference>
<keyword evidence="8" id="KW-0862">Zinc</keyword>
<dbReference type="GO" id="GO:0016567">
    <property type="term" value="P:protein ubiquitination"/>
    <property type="evidence" value="ECO:0007669"/>
    <property type="project" value="TreeGrafter"/>
</dbReference>
<evidence type="ECO:0000256" key="7">
    <source>
        <dbReference type="ARBA" id="ARBA00022786"/>
    </source>
</evidence>
<feature type="domain" description="RanBP2-type" evidence="11">
    <location>
        <begin position="68"/>
        <end position="97"/>
    </location>
</feature>
<dbReference type="InterPro" id="IPR035983">
    <property type="entry name" value="Hect_E3_ubiquitin_ligase"/>
</dbReference>
<evidence type="ECO:0000259" key="12">
    <source>
        <dbReference type="PROSITE" id="PS50237"/>
    </source>
</evidence>
<evidence type="ECO:0000256" key="3">
    <source>
        <dbReference type="ARBA" id="ARBA00012485"/>
    </source>
</evidence>
<dbReference type="PROSITE" id="PS50199">
    <property type="entry name" value="ZF_RANBP2_2"/>
    <property type="match status" value="1"/>
</dbReference>
<organism evidence="13 14">
    <name type="scientific">Achlya hypogyna</name>
    <name type="common">Oomycete</name>
    <name type="synonym">Protoachlya hypogyna</name>
    <dbReference type="NCBI Taxonomy" id="1202772"/>
    <lineage>
        <taxon>Eukaryota</taxon>
        <taxon>Sar</taxon>
        <taxon>Stramenopiles</taxon>
        <taxon>Oomycota</taxon>
        <taxon>Saprolegniomycetes</taxon>
        <taxon>Saprolegniales</taxon>
        <taxon>Achlyaceae</taxon>
        <taxon>Achlya</taxon>
    </lineage>
</organism>
<name>A0A1V9ZN03_ACHHY</name>
<dbReference type="Proteomes" id="UP000243579">
    <property type="component" value="Unassembled WGS sequence"/>
</dbReference>
<dbReference type="InterPro" id="IPR050409">
    <property type="entry name" value="E3_ubiq-protein_ligase"/>
</dbReference>
<dbReference type="AlphaFoldDB" id="A0A1V9ZN03"/>
<evidence type="ECO:0000256" key="2">
    <source>
        <dbReference type="ARBA" id="ARBA00004906"/>
    </source>
</evidence>
<dbReference type="InterPro" id="IPR001876">
    <property type="entry name" value="Znf_RanBP2"/>
</dbReference>